<comment type="caution">
    <text evidence="1">The sequence shown here is derived from an EMBL/GenBank/DDBJ whole genome shotgun (WGS) entry which is preliminary data.</text>
</comment>
<proteinExistence type="predicted"/>
<gene>
    <name evidence="1" type="ORF">Pen02_18730</name>
</gene>
<sequence length="192" mass="21332">MAPTFTIAAMTAKLSALEHQENIAGWDRTPVLYALFSESLLGIHHTVEAVDVPIDESVWRMRHHSVTGMRLPHWVGLQAVCDLLVSRPAPQWLPDRPRHQPYHHLIGFAFVQEGLDTTALDDNPNAEPTRVRALTSCDLNGVVYEIVRVHGASEPTVTVLTDPSPQQRAKVVTACLQRLVSAHCRPTDDARD</sequence>
<evidence type="ECO:0000313" key="1">
    <source>
        <dbReference type="EMBL" id="GIG86937.1"/>
    </source>
</evidence>
<evidence type="ECO:0000313" key="2">
    <source>
        <dbReference type="Proteomes" id="UP000646749"/>
    </source>
</evidence>
<dbReference type="Proteomes" id="UP000646749">
    <property type="component" value="Unassembled WGS sequence"/>
</dbReference>
<organism evidence="1 2">
    <name type="scientific">Plantactinospora endophytica</name>
    <dbReference type="NCBI Taxonomy" id="673535"/>
    <lineage>
        <taxon>Bacteria</taxon>
        <taxon>Bacillati</taxon>
        <taxon>Actinomycetota</taxon>
        <taxon>Actinomycetes</taxon>
        <taxon>Micromonosporales</taxon>
        <taxon>Micromonosporaceae</taxon>
        <taxon>Plantactinospora</taxon>
    </lineage>
</organism>
<dbReference type="EMBL" id="BONW01000007">
    <property type="protein sequence ID" value="GIG86937.1"/>
    <property type="molecule type" value="Genomic_DNA"/>
</dbReference>
<keyword evidence="2" id="KW-1185">Reference proteome</keyword>
<reference evidence="1 2" key="1">
    <citation type="submission" date="2021-01" db="EMBL/GenBank/DDBJ databases">
        <title>Whole genome shotgun sequence of Plantactinospora endophytica NBRC 110450.</title>
        <authorList>
            <person name="Komaki H."/>
            <person name="Tamura T."/>
        </authorList>
    </citation>
    <scope>NUCLEOTIDE SEQUENCE [LARGE SCALE GENOMIC DNA]</scope>
    <source>
        <strain evidence="1 2">NBRC 110450</strain>
    </source>
</reference>
<name>A0ABQ4DWV5_9ACTN</name>
<protein>
    <submittedName>
        <fullName evidence="1">Uncharacterized protein</fullName>
    </submittedName>
</protein>
<dbReference type="RefSeq" id="WP_203865544.1">
    <property type="nucleotide sequence ID" value="NZ_BONW01000007.1"/>
</dbReference>
<accession>A0ABQ4DWV5</accession>